<sequence length="79" mass="8623">MGIFLLELTDGSEMILTAARATRTETGDVAFEDVDACGIWSSSRSVPGTQVKAAYARRIGEDGIARWVPQVSAGRWWAY</sequence>
<protein>
    <submittedName>
        <fullName evidence="1">Uncharacterized protein</fullName>
    </submittedName>
</protein>
<proteinExistence type="predicted"/>
<dbReference type="EMBL" id="JBHVBU010000012">
    <property type="protein sequence ID" value="MFE7962778.1"/>
    <property type="molecule type" value="Genomic_DNA"/>
</dbReference>
<name>A0ABW6JBQ2_STRCE</name>
<dbReference type="RefSeq" id="WP_381725634.1">
    <property type="nucleotide sequence ID" value="NZ_JBHVBU010000012.1"/>
</dbReference>
<accession>A0ABW6JBQ2</accession>
<dbReference type="Proteomes" id="UP001600650">
    <property type="component" value="Unassembled WGS sequence"/>
</dbReference>
<comment type="caution">
    <text evidence="1">The sequence shown here is derived from an EMBL/GenBank/DDBJ whole genome shotgun (WGS) entry which is preliminary data.</text>
</comment>
<keyword evidence="2" id="KW-1185">Reference proteome</keyword>
<evidence type="ECO:0000313" key="2">
    <source>
        <dbReference type="Proteomes" id="UP001600650"/>
    </source>
</evidence>
<evidence type="ECO:0000313" key="1">
    <source>
        <dbReference type="EMBL" id="MFE7962778.1"/>
    </source>
</evidence>
<reference evidence="1 2" key="1">
    <citation type="submission" date="2024-09" db="EMBL/GenBank/DDBJ databases">
        <title>The Natural Products Discovery Center: Release of the First 8490 Sequenced Strains for Exploring Actinobacteria Biosynthetic Diversity.</title>
        <authorList>
            <person name="Kalkreuter E."/>
            <person name="Kautsar S.A."/>
            <person name="Yang D."/>
            <person name="Bader C.D."/>
            <person name="Teijaro C.N."/>
            <person name="Fluegel L."/>
            <person name="Davis C.M."/>
            <person name="Simpson J.R."/>
            <person name="Lauterbach L."/>
            <person name="Steele A.D."/>
            <person name="Gui C."/>
            <person name="Meng S."/>
            <person name="Li G."/>
            <person name="Viehrig K."/>
            <person name="Ye F."/>
            <person name="Su P."/>
            <person name="Kiefer A.F."/>
            <person name="Nichols A."/>
            <person name="Cepeda A.J."/>
            <person name="Yan W."/>
            <person name="Fan B."/>
            <person name="Jiang Y."/>
            <person name="Adhikari A."/>
            <person name="Zheng C.-J."/>
            <person name="Schuster L."/>
            <person name="Cowan T.M."/>
            <person name="Smanski M.J."/>
            <person name="Chevrette M.G."/>
            <person name="De Carvalho L.P.S."/>
            <person name="Shen B."/>
        </authorList>
    </citation>
    <scope>NUCLEOTIDE SEQUENCE [LARGE SCALE GENOMIC DNA]</scope>
    <source>
        <strain evidence="1 2">NPDC057399</strain>
    </source>
</reference>
<gene>
    <name evidence="1" type="ORF">ACFU0X_06970</name>
</gene>
<organism evidence="1 2">
    <name type="scientific">Streptomyces cellulosae</name>
    <dbReference type="NCBI Taxonomy" id="1968"/>
    <lineage>
        <taxon>Bacteria</taxon>
        <taxon>Bacillati</taxon>
        <taxon>Actinomycetota</taxon>
        <taxon>Actinomycetes</taxon>
        <taxon>Kitasatosporales</taxon>
        <taxon>Streptomycetaceae</taxon>
        <taxon>Streptomyces</taxon>
    </lineage>
</organism>